<keyword evidence="2" id="KW-1185">Reference proteome</keyword>
<organism evidence="1 2">
    <name type="scientific">Alteromonas gilva</name>
    <dbReference type="NCBI Taxonomy" id="2987522"/>
    <lineage>
        <taxon>Bacteria</taxon>
        <taxon>Pseudomonadati</taxon>
        <taxon>Pseudomonadota</taxon>
        <taxon>Gammaproteobacteria</taxon>
        <taxon>Alteromonadales</taxon>
        <taxon>Alteromonadaceae</taxon>
        <taxon>Alteromonas/Salinimonas group</taxon>
        <taxon>Alteromonas</taxon>
    </lineage>
</organism>
<evidence type="ECO:0008006" key="3">
    <source>
        <dbReference type="Google" id="ProtNLM"/>
    </source>
</evidence>
<accession>A0ABT5LA00</accession>
<reference evidence="1 2" key="1">
    <citation type="submission" date="2022-10" db="EMBL/GenBank/DDBJ databases">
        <title>Alteromonas sp. chi3 Genome sequencing.</title>
        <authorList>
            <person name="Park S."/>
        </authorList>
    </citation>
    <scope>NUCLEOTIDE SEQUENCE [LARGE SCALE GENOMIC DNA]</scope>
    <source>
        <strain evidence="2">chi3</strain>
    </source>
</reference>
<gene>
    <name evidence="1" type="ORF">OIK42_19490</name>
</gene>
<dbReference type="RefSeq" id="WP_273642844.1">
    <property type="nucleotide sequence ID" value="NZ_JAQQXP010000004.1"/>
</dbReference>
<dbReference type="PROSITE" id="PS51257">
    <property type="entry name" value="PROKAR_LIPOPROTEIN"/>
    <property type="match status" value="1"/>
</dbReference>
<dbReference type="EMBL" id="JAQQXP010000004">
    <property type="protein sequence ID" value="MDC8832943.1"/>
    <property type="molecule type" value="Genomic_DNA"/>
</dbReference>
<dbReference type="Proteomes" id="UP001218788">
    <property type="component" value="Unassembled WGS sequence"/>
</dbReference>
<comment type="caution">
    <text evidence="1">The sequence shown here is derived from an EMBL/GenBank/DDBJ whole genome shotgun (WGS) entry which is preliminary data.</text>
</comment>
<evidence type="ECO:0000313" key="2">
    <source>
        <dbReference type="Proteomes" id="UP001218788"/>
    </source>
</evidence>
<evidence type="ECO:0000313" key="1">
    <source>
        <dbReference type="EMBL" id="MDC8832943.1"/>
    </source>
</evidence>
<protein>
    <recommendedName>
        <fullName evidence="3">Lipoprotein</fullName>
    </recommendedName>
</protein>
<proteinExistence type="predicted"/>
<name>A0ABT5LA00_9ALTE</name>
<sequence length="318" mass="34556">MSKNIIAAGLVVLAITGCQSTPRVHESIPPVQVKSLDTYSWEPDKSLALNVAQMARPAGLGIGMEDEENPAEASNNLRDGFDKTTDVMTGMLTSGLVGAASFLSLGSKSDDLRSWRSGLVDFIPVEKVPPLNTGDSFTYIRDYVAGNIRKGLDAQYDDITWKGVFTRKKTAYLDRAYLIFNSQDGCSKAVNLLLEGDEVRTTWGGYKIAGTVFEDVDESSLGQYCGLEFTPIVTGTISINGIRNYIVTTRIGGTGSSTFLVNKLNSTYPGIVLNNKTFNFVLTGGKRKATWNNGIPYVSKDAQQYFFDANETSSVNSL</sequence>